<feature type="compositionally biased region" description="Acidic residues" evidence="1">
    <location>
        <begin position="74"/>
        <end position="85"/>
    </location>
</feature>
<name>A0A074MVE8_9SPHN</name>
<dbReference type="Proteomes" id="UP000027866">
    <property type="component" value="Unassembled WGS sequence"/>
</dbReference>
<evidence type="ECO:0000256" key="1">
    <source>
        <dbReference type="SAM" id="MobiDB-lite"/>
    </source>
</evidence>
<evidence type="ECO:0000313" key="3">
    <source>
        <dbReference type="Proteomes" id="UP000027866"/>
    </source>
</evidence>
<protein>
    <submittedName>
        <fullName evidence="2">Uncharacterized protein</fullName>
    </submittedName>
</protein>
<evidence type="ECO:0000313" key="2">
    <source>
        <dbReference type="EMBL" id="KEO96755.1"/>
    </source>
</evidence>
<keyword evidence="3" id="KW-1185">Reference proteome</keyword>
<organism evidence="2 3">
    <name type="scientific">Erythrobacter litoralis</name>
    <dbReference type="NCBI Taxonomy" id="39960"/>
    <lineage>
        <taxon>Bacteria</taxon>
        <taxon>Pseudomonadati</taxon>
        <taxon>Pseudomonadota</taxon>
        <taxon>Alphaproteobacteria</taxon>
        <taxon>Sphingomonadales</taxon>
        <taxon>Erythrobacteraceae</taxon>
        <taxon>Erythrobacter/Porphyrobacter group</taxon>
        <taxon>Erythrobacter</taxon>
    </lineage>
</organism>
<sequence length="102" mass="10421">MIIDRSTVGEIEMKTYFTALLAAGCALALVGCNGGEEAAEETTGAEAPMEEGAMEDGAMEDDAMEDGAMAGEAEMTETPEEDDPLEGTGNPIGPMAPASDES</sequence>
<feature type="region of interest" description="Disordered" evidence="1">
    <location>
        <begin position="66"/>
        <end position="102"/>
    </location>
</feature>
<proteinExistence type="predicted"/>
<comment type="caution">
    <text evidence="2">The sequence shown here is derived from an EMBL/GenBank/DDBJ whole genome shotgun (WGS) entry which is preliminary data.</text>
</comment>
<reference evidence="2 3" key="1">
    <citation type="submission" date="2014-04" db="EMBL/GenBank/DDBJ databases">
        <title>A comprehensive comparison of genomes of Erythrobacter spp. Strains.</title>
        <authorList>
            <person name="Zheng Q."/>
        </authorList>
    </citation>
    <scope>NUCLEOTIDE SEQUENCE [LARGE SCALE GENOMIC DNA]</scope>
    <source>
        <strain evidence="2 3">DSM 8509</strain>
    </source>
</reference>
<dbReference type="EMBL" id="JMIX01000004">
    <property type="protein sequence ID" value="KEO96755.1"/>
    <property type="molecule type" value="Genomic_DNA"/>
</dbReference>
<accession>A0A074MVE8</accession>
<gene>
    <name evidence="2" type="ORF">EH32_08715</name>
</gene>
<dbReference type="AlphaFoldDB" id="A0A074MVE8"/>
<dbReference type="PROSITE" id="PS51257">
    <property type="entry name" value="PROKAR_LIPOPROTEIN"/>
    <property type="match status" value="1"/>
</dbReference>